<feature type="transmembrane region" description="Helical" evidence="6">
    <location>
        <begin position="135"/>
        <end position="154"/>
    </location>
</feature>
<feature type="transmembrane region" description="Helical" evidence="6">
    <location>
        <begin position="231"/>
        <end position="248"/>
    </location>
</feature>
<evidence type="ECO:0000256" key="1">
    <source>
        <dbReference type="ARBA" id="ARBA00004141"/>
    </source>
</evidence>
<gene>
    <name evidence="7" type="ORF">EBB45_03005</name>
</gene>
<comment type="subcellular location">
    <subcellularLocation>
        <location evidence="1">Membrane</location>
        <topology evidence="1">Multi-pass membrane protein</topology>
    </subcellularLocation>
</comment>
<dbReference type="GO" id="GO:0016020">
    <property type="term" value="C:membrane"/>
    <property type="evidence" value="ECO:0007669"/>
    <property type="project" value="UniProtKB-SubCell"/>
</dbReference>
<feature type="transmembrane region" description="Helical" evidence="6">
    <location>
        <begin position="20"/>
        <end position="44"/>
    </location>
</feature>
<keyword evidence="4 6" id="KW-1133">Transmembrane helix</keyword>
<evidence type="ECO:0000256" key="3">
    <source>
        <dbReference type="ARBA" id="ARBA00022692"/>
    </source>
</evidence>
<feature type="transmembrane region" description="Helical" evidence="6">
    <location>
        <begin position="185"/>
        <end position="211"/>
    </location>
</feature>
<dbReference type="RefSeq" id="WP_124762461.1">
    <property type="nucleotide sequence ID" value="NZ_RRCT01000001.1"/>
</dbReference>
<accession>A0A3N9UL47</accession>
<dbReference type="InterPro" id="IPR002549">
    <property type="entry name" value="AI-2E-like"/>
</dbReference>
<dbReference type="Proteomes" id="UP000274033">
    <property type="component" value="Unassembled WGS sequence"/>
</dbReference>
<evidence type="ECO:0000256" key="6">
    <source>
        <dbReference type="SAM" id="Phobius"/>
    </source>
</evidence>
<proteinExistence type="inferred from homology"/>
<keyword evidence="3 6" id="KW-0812">Transmembrane</keyword>
<evidence type="ECO:0000313" key="7">
    <source>
        <dbReference type="EMBL" id="RQW76535.1"/>
    </source>
</evidence>
<feature type="transmembrane region" description="Helical" evidence="6">
    <location>
        <begin position="255"/>
        <end position="276"/>
    </location>
</feature>
<dbReference type="AlphaFoldDB" id="A0A3N9UL47"/>
<protein>
    <submittedName>
        <fullName evidence="7">AI-2E family transporter</fullName>
    </submittedName>
</protein>
<comment type="caution">
    <text evidence="7">The sequence shown here is derived from an EMBL/GenBank/DDBJ whole genome shotgun (WGS) entry which is preliminary data.</text>
</comment>
<evidence type="ECO:0000313" key="8">
    <source>
        <dbReference type="Proteomes" id="UP000274033"/>
    </source>
</evidence>
<sequence length="322" mass="37663">MKTNKIGEFSFKSLTKYLVLTLYFLILWMVLPISLAIFFAYLLFPVVDFCHKRLKLPYILSAITISILIFLITYSFFYITLQSIISIYPEITEQVKELQQVINHSNLIVFDSIFNKSISLIDSAIMGIGNFLQDVIQYLIEMFIFIVAFYFSLFESKKNRYWFFIYVPKKYRQEWKNYFTKGTSLLSYFIFVEFQLFIITFFILSCGLALLQFEHPINKAFLISLADSLPFFGIGLFLIPISIYFFAVGESFISVSIIILYIFILITRQIVESMLWASTFHIRTVHTFFISAASILLFGIYGIILSPFLILIVVKLKQKSTY</sequence>
<reference evidence="7 8" key="1">
    <citation type="journal article" date="2013" name="J. Microbiol.">
        <title>Lysinibacillus chungkukjangi sp. nov., isolated from Chungkukjang, Korean fermented soybean food.</title>
        <authorList>
            <person name="Kim S.J."/>
            <person name="Jang Y.H."/>
            <person name="Hamada M."/>
            <person name="Ahn J.H."/>
            <person name="Weon H.Y."/>
            <person name="Suzuki K."/>
            <person name="Whang K.S."/>
            <person name="Kwon S.W."/>
        </authorList>
    </citation>
    <scope>NUCLEOTIDE SEQUENCE [LARGE SCALE GENOMIC DNA]</scope>
    <source>
        <strain evidence="7 8">MCCC 1A12701</strain>
    </source>
</reference>
<evidence type="ECO:0000256" key="4">
    <source>
        <dbReference type="ARBA" id="ARBA00022989"/>
    </source>
</evidence>
<dbReference type="EMBL" id="RRCT01000001">
    <property type="protein sequence ID" value="RQW76535.1"/>
    <property type="molecule type" value="Genomic_DNA"/>
</dbReference>
<organism evidence="7 8">
    <name type="scientific">Lysinibacillus composti</name>
    <dbReference type="NCBI Taxonomy" id="720633"/>
    <lineage>
        <taxon>Bacteria</taxon>
        <taxon>Bacillati</taxon>
        <taxon>Bacillota</taxon>
        <taxon>Bacilli</taxon>
        <taxon>Bacillales</taxon>
        <taxon>Bacillaceae</taxon>
        <taxon>Lysinibacillus</taxon>
    </lineage>
</organism>
<dbReference type="OrthoDB" id="9774361at2"/>
<feature type="transmembrane region" description="Helical" evidence="6">
    <location>
        <begin position="288"/>
        <end position="314"/>
    </location>
</feature>
<evidence type="ECO:0000256" key="5">
    <source>
        <dbReference type="ARBA" id="ARBA00023136"/>
    </source>
</evidence>
<name>A0A3N9UL47_9BACI</name>
<keyword evidence="5 6" id="KW-0472">Membrane</keyword>
<keyword evidence="8" id="KW-1185">Reference proteome</keyword>
<feature type="transmembrane region" description="Helical" evidence="6">
    <location>
        <begin position="56"/>
        <end position="79"/>
    </location>
</feature>
<evidence type="ECO:0000256" key="2">
    <source>
        <dbReference type="ARBA" id="ARBA00009773"/>
    </source>
</evidence>
<comment type="similarity">
    <text evidence="2">Belongs to the autoinducer-2 exporter (AI-2E) (TC 2.A.86) family.</text>
</comment>
<dbReference type="Pfam" id="PF01594">
    <property type="entry name" value="AI-2E_transport"/>
    <property type="match status" value="1"/>
</dbReference>